<sequence>MKPLLLGGEMPHWSDGSPFPAGGSPSDRSPSDRGPAGGSPSDRGPAGGDALAVLASAARGHTLIVGPHASPLIDAVPAGRVTVLVRGVPDAEELAARYASRPGLEVCCGSLEKLAAVPAYDTVLALDGLERLTSTESDGLTWADSLAVLLAVLRPGGRLVLGCENPAGLHRLLALPAEPGDEQWGAPAFDDPSRPAGAAALRSALVAAGLEVSAEYAAYPGVRSPQALVGAAALADPDLRGLLAGVVRRAWSPDEPVLADPRPIAVQLLTSELAGELAPGWFVVATRGGQLSLPEVILTADPGVVRVSRTARGWHRGDHDPAAVPMGRNLMDALLVAARGRDVPAMRALLTAWQGGDFAGIPADGLVVDSDGELHDLGLGAAEEPRVALGRFADAAPADLAELITAMAGAAPGYAPVRPGVGALREVTAERDRLARELGEAQARLDWYESRLTARDAELVRAHRIITLLKGTVPGRAATAVRGALRTGKRAARTALHQFRKQ</sequence>
<protein>
    <recommendedName>
        <fullName evidence="5">Class I SAM-dependent methyltransferase</fullName>
    </recommendedName>
</protein>
<evidence type="ECO:0000313" key="3">
    <source>
        <dbReference type="EMBL" id="BAL87052.1"/>
    </source>
</evidence>
<evidence type="ECO:0000313" key="4">
    <source>
        <dbReference type="Proteomes" id="UP000007882"/>
    </source>
</evidence>
<organism evidence="3 4">
    <name type="scientific">Actinoplanes missouriensis (strain ATCC 14538 / DSM 43046 / CBS 188.64 / JCM 3121 / NBRC 102363 / NCIMB 12654 / NRRL B-3342 / UNCC 431)</name>
    <dbReference type="NCBI Taxonomy" id="512565"/>
    <lineage>
        <taxon>Bacteria</taxon>
        <taxon>Bacillati</taxon>
        <taxon>Actinomycetota</taxon>
        <taxon>Actinomycetes</taxon>
        <taxon>Micromonosporales</taxon>
        <taxon>Micromonosporaceae</taxon>
        <taxon>Actinoplanes</taxon>
    </lineage>
</organism>
<dbReference type="AlphaFoldDB" id="I0H215"/>
<name>I0H215_ACTM4</name>
<dbReference type="RefSeq" id="WP_014441949.1">
    <property type="nucleotide sequence ID" value="NC_017093.1"/>
</dbReference>
<gene>
    <name evidence="3" type="ordered locus">AMIS_18320</name>
</gene>
<evidence type="ECO:0000256" key="2">
    <source>
        <dbReference type="SAM" id="MobiDB-lite"/>
    </source>
</evidence>
<dbReference type="InterPro" id="IPR029063">
    <property type="entry name" value="SAM-dependent_MTases_sf"/>
</dbReference>
<dbReference type="OrthoDB" id="3755682at2"/>
<dbReference type="HOGENOM" id="CLU_569421_0_0_11"/>
<feature type="region of interest" description="Disordered" evidence="2">
    <location>
        <begin position="1"/>
        <end position="48"/>
    </location>
</feature>
<evidence type="ECO:0008006" key="5">
    <source>
        <dbReference type="Google" id="ProtNLM"/>
    </source>
</evidence>
<evidence type="ECO:0000256" key="1">
    <source>
        <dbReference type="SAM" id="Coils"/>
    </source>
</evidence>
<dbReference type="Proteomes" id="UP000007882">
    <property type="component" value="Chromosome"/>
</dbReference>
<dbReference type="PATRIC" id="fig|512565.3.peg.1843"/>
<feature type="compositionally biased region" description="Low complexity" evidence="2">
    <location>
        <begin position="20"/>
        <end position="34"/>
    </location>
</feature>
<dbReference type="Gene3D" id="3.40.50.150">
    <property type="entry name" value="Vaccinia Virus protein VP39"/>
    <property type="match status" value="1"/>
</dbReference>
<proteinExistence type="predicted"/>
<dbReference type="KEGG" id="ams:AMIS_18320"/>
<dbReference type="SUPFAM" id="SSF53335">
    <property type="entry name" value="S-adenosyl-L-methionine-dependent methyltransferases"/>
    <property type="match status" value="1"/>
</dbReference>
<keyword evidence="1" id="KW-0175">Coiled coil</keyword>
<dbReference type="STRING" id="512565.AMIS_18320"/>
<reference evidence="3 4" key="1">
    <citation type="submission" date="2012-02" db="EMBL/GenBank/DDBJ databases">
        <title>Complete genome sequence of Actinoplanes missouriensis 431 (= NBRC 102363).</title>
        <authorList>
            <person name="Ohnishi Y."/>
            <person name="Ishikawa J."/>
            <person name="Sekine M."/>
            <person name="Hosoyama A."/>
            <person name="Harada T."/>
            <person name="Narita H."/>
            <person name="Hata T."/>
            <person name="Konno Y."/>
            <person name="Tutikane K."/>
            <person name="Fujita N."/>
            <person name="Horinouchi S."/>
            <person name="Hayakawa M."/>
        </authorList>
    </citation>
    <scope>NUCLEOTIDE SEQUENCE [LARGE SCALE GENOMIC DNA]</scope>
    <source>
        <strain evidence="4">ATCC 14538 / DSM 43046 / CBS 188.64 / JCM 3121 / NBRC 102363 / NCIMB 12654 / NRRL B-3342 / UNCC 431</strain>
    </source>
</reference>
<accession>I0H215</accession>
<feature type="coiled-coil region" evidence="1">
    <location>
        <begin position="424"/>
        <end position="451"/>
    </location>
</feature>
<keyword evidence="4" id="KW-1185">Reference proteome</keyword>
<dbReference type="EMBL" id="AP012319">
    <property type="protein sequence ID" value="BAL87052.1"/>
    <property type="molecule type" value="Genomic_DNA"/>
</dbReference>